<evidence type="ECO:0000313" key="3">
    <source>
        <dbReference type="EMBL" id="STX80646.1"/>
    </source>
</evidence>
<dbReference type="Proteomes" id="UP000254631">
    <property type="component" value="Unassembled WGS sequence"/>
</dbReference>
<keyword evidence="1" id="KW-1133">Transmembrane helix</keyword>
<protein>
    <submittedName>
        <fullName evidence="2">Uncharacterized protein</fullName>
    </submittedName>
</protein>
<keyword evidence="1" id="KW-0472">Membrane</keyword>
<reference evidence="2" key="3">
    <citation type="submission" date="2019-09" db="EMBL/GenBank/DDBJ databases">
        <authorList>
            <consortium name="NCBI Pathogen Detection Project"/>
        </authorList>
    </citation>
    <scope>NUCLEOTIDE SEQUENCE</scope>
    <source>
        <strain evidence="2">CL18-200174</strain>
    </source>
</reference>
<reference evidence="2" key="1">
    <citation type="journal article" date="2018" name="Genome Biol.">
        <title>SKESA: strategic k-mer extension for scrupulous assemblies.</title>
        <authorList>
            <person name="Souvorov A."/>
            <person name="Agarwala R."/>
            <person name="Lipman D.J."/>
        </authorList>
    </citation>
    <scope>NUCLEOTIDE SEQUENCE</scope>
    <source>
        <strain evidence="2">CL18-200174</strain>
    </source>
</reference>
<evidence type="ECO:0000256" key="1">
    <source>
        <dbReference type="SAM" id="Phobius"/>
    </source>
</evidence>
<keyword evidence="1" id="KW-0812">Transmembrane</keyword>
<dbReference type="AlphaFoldDB" id="A0A128U797"/>
<dbReference type="Proteomes" id="UP000863577">
    <property type="component" value="Unassembled WGS sequence"/>
</dbReference>
<dbReference type="EMBL" id="UGOL01000001">
    <property type="protein sequence ID" value="STX80646.1"/>
    <property type="molecule type" value="Genomic_DNA"/>
</dbReference>
<gene>
    <name evidence="2" type="ORF">JBK99_03070</name>
    <name evidence="3" type="ORF">NCTC12000_02662</name>
</gene>
<reference evidence="3 4" key="2">
    <citation type="submission" date="2018-06" db="EMBL/GenBank/DDBJ databases">
        <authorList>
            <consortium name="Pathogen Informatics"/>
            <person name="Doyle S."/>
        </authorList>
    </citation>
    <scope>NUCLEOTIDE SEQUENCE [LARGE SCALE GENOMIC DNA]</scope>
    <source>
        <strain evidence="3 4">NCTC12000</strain>
    </source>
</reference>
<name>A0A128U797_LEGPN</name>
<feature type="transmembrane region" description="Helical" evidence="1">
    <location>
        <begin position="113"/>
        <end position="132"/>
    </location>
</feature>
<evidence type="ECO:0000313" key="4">
    <source>
        <dbReference type="Proteomes" id="UP000254631"/>
    </source>
</evidence>
<feature type="transmembrane region" description="Helical" evidence="1">
    <location>
        <begin position="67"/>
        <end position="92"/>
    </location>
</feature>
<evidence type="ECO:0000313" key="5">
    <source>
        <dbReference type="Proteomes" id="UP000863577"/>
    </source>
</evidence>
<evidence type="ECO:0000313" key="2">
    <source>
        <dbReference type="EMBL" id="HAU2395311.1"/>
    </source>
</evidence>
<accession>A0A128U797</accession>
<dbReference type="RefSeq" id="WP_014842485.1">
    <property type="nucleotide sequence ID" value="NZ_AP024961.1"/>
</dbReference>
<sequence length="164" mass="18006">MAFQRSFFSHIEDDWRYYQNIRAKYSDAIPIPQRKYFEPIHSIDSFATLAVRPIEKPLWLGVHTAGFLLKAIIHLVGALVLSPFALIFAVCVPRSELREQTVSSFKSTAAGSIVAAGMACVALLSTLMSLIFNPLYALSRSAATGIDHLNSVTESCCGLTIAKI</sequence>
<proteinExistence type="predicted"/>
<organism evidence="2 5">
    <name type="scientific">Legionella pneumophila</name>
    <dbReference type="NCBI Taxonomy" id="446"/>
    <lineage>
        <taxon>Bacteria</taxon>
        <taxon>Pseudomonadati</taxon>
        <taxon>Pseudomonadota</taxon>
        <taxon>Gammaproteobacteria</taxon>
        <taxon>Legionellales</taxon>
        <taxon>Legionellaceae</taxon>
        <taxon>Legionella</taxon>
    </lineage>
</organism>
<dbReference type="EMBL" id="DACWOD010000002">
    <property type="protein sequence ID" value="HAU2395311.1"/>
    <property type="molecule type" value="Genomic_DNA"/>
</dbReference>